<reference evidence="2 3" key="1">
    <citation type="journal article" date="2022" name="Allergy">
        <title>Genome assembly and annotation of Periplaneta americana reveal a comprehensive cockroach allergen profile.</title>
        <authorList>
            <person name="Wang L."/>
            <person name="Xiong Q."/>
            <person name="Saelim N."/>
            <person name="Wang L."/>
            <person name="Nong W."/>
            <person name="Wan A.T."/>
            <person name="Shi M."/>
            <person name="Liu X."/>
            <person name="Cao Q."/>
            <person name="Hui J.H.L."/>
            <person name="Sookrung N."/>
            <person name="Leung T.F."/>
            <person name="Tungtrongchitr A."/>
            <person name="Tsui S.K.W."/>
        </authorList>
    </citation>
    <scope>NUCLEOTIDE SEQUENCE [LARGE SCALE GENOMIC DNA]</scope>
    <source>
        <strain evidence="2">PWHHKU_190912</strain>
    </source>
</reference>
<feature type="region of interest" description="Disordered" evidence="1">
    <location>
        <begin position="236"/>
        <end position="257"/>
    </location>
</feature>
<evidence type="ECO:0000256" key="1">
    <source>
        <dbReference type="SAM" id="MobiDB-lite"/>
    </source>
</evidence>
<evidence type="ECO:0000313" key="2">
    <source>
        <dbReference type="EMBL" id="KAJ4451749.1"/>
    </source>
</evidence>
<dbReference type="InterPro" id="IPR043502">
    <property type="entry name" value="DNA/RNA_pol_sf"/>
</dbReference>
<proteinExistence type="predicted"/>
<dbReference type="SUPFAM" id="SSF56672">
    <property type="entry name" value="DNA/RNA polymerases"/>
    <property type="match status" value="1"/>
</dbReference>
<feature type="compositionally biased region" description="Polar residues" evidence="1">
    <location>
        <begin position="236"/>
        <end position="247"/>
    </location>
</feature>
<dbReference type="EMBL" id="JAJSOF020000001">
    <property type="protein sequence ID" value="KAJ4451749.1"/>
    <property type="molecule type" value="Genomic_DNA"/>
</dbReference>
<feature type="non-terminal residue" evidence="2">
    <location>
        <position position="1"/>
    </location>
</feature>
<accession>A0ABQ8TYE2</accession>
<dbReference type="InterPro" id="IPR043128">
    <property type="entry name" value="Rev_trsase/Diguanyl_cyclase"/>
</dbReference>
<dbReference type="Gene3D" id="3.30.70.270">
    <property type="match status" value="1"/>
</dbReference>
<evidence type="ECO:0000313" key="3">
    <source>
        <dbReference type="Proteomes" id="UP001148838"/>
    </source>
</evidence>
<sequence length="517" mass="59076">LRRFLGLCTYYRRFVAGYANIAKPLTQLTEEKRQSRRPCPDGCKHCLKVEEQDGAHAVGAIAAQPSPGWDNAAIRREQLEDPNIGQLLRDVESGQRPVWADIANPDGRTRIEQLVLPKSKVKEVLKETHAGVTGGHLGANKRGEGSGFFCSAISRDAWNFRGYVAVVINYGREGTTAVFIIVEVVHRTSSESESDSYTLLVSLDVGSTRRRTTAKTAHDNQNAWYRIKRQVNKETGCSSINGTSTNDGPVKRKLQGRRKTTVPVSDYESDEIELDTDYDVSGVLSIFTDSESDMEKKTKSVKLMLKAHSYMVVTYEEELWPGKVFEVLELLFHVYSDLGWGEHVTDTAGKAWRALHFVMRVVRKGSDKSKEIAYKSLVRPAMEYGAACWDPYRLEHIKTLEKIKKRALKCCRKNSPLKWDTLTDRRTRIRLCALFKTYRGEPAWREIKNRLQPPNYSSRNDHSYKLRERRQRTDTGKFSFLNRTIRDWNALPADLLNALPTTKNVFKNRLKDLTNRR</sequence>
<evidence type="ECO:0008006" key="4">
    <source>
        <dbReference type="Google" id="ProtNLM"/>
    </source>
</evidence>
<name>A0ABQ8TYE2_PERAM</name>
<comment type="caution">
    <text evidence="2">The sequence shown here is derived from an EMBL/GenBank/DDBJ whole genome shotgun (WGS) entry which is preliminary data.</text>
</comment>
<protein>
    <recommendedName>
        <fullName evidence="4">Endonuclease</fullName>
    </recommendedName>
</protein>
<keyword evidence="3" id="KW-1185">Reference proteome</keyword>
<dbReference type="Proteomes" id="UP001148838">
    <property type="component" value="Unassembled WGS sequence"/>
</dbReference>
<organism evidence="2 3">
    <name type="scientific">Periplaneta americana</name>
    <name type="common">American cockroach</name>
    <name type="synonym">Blatta americana</name>
    <dbReference type="NCBI Taxonomy" id="6978"/>
    <lineage>
        <taxon>Eukaryota</taxon>
        <taxon>Metazoa</taxon>
        <taxon>Ecdysozoa</taxon>
        <taxon>Arthropoda</taxon>
        <taxon>Hexapoda</taxon>
        <taxon>Insecta</taxon>
        <taxon>Pterygota</taxon>
        <taxon>Neoptera</taxon>
        <taxon>Polyneoptera</taxon>
        <taxon>Dictyoptera</taxon>
        <taxon>Blattodea</taxon>
        <taxon>Blattoidea</taxon>
        <taxon>Blattidae</taxon>
        <taxon>Blattinae</taxon>
        <taxon>Periplaneta</taxon>
    </lineage>
</organism>
<gene>
    <name evidence="2" type="ORF">ANN_03220</name>
</gene>